<feature type="compositionally biased region" description="Acidic residues" evidence="7">
    <location>
        <begin position="1"/>
        <end position="16"/>
    </location>
</feature>
<comment type="similarity">
    <text evidence="2">Belongs to the IFT46 family.</text>
</comment>
<name>A0AAU9IFS1_9CILI</name>
<feature type="compositionally biased region" description="Basic and acidic residues" evidence="7">
    <location>
        <begin position="30"/>
        <end position="39"/>
    </location>
</feature>
<evidence type="ECO:0000256" key="7">
    <source>
        <dbReference type="SAM" id="MobiDB-lite"/>
    </source>
</evidence>
<evidence type="ECO:0008006" key="10">
    <source>
        <dbReference type="Google" id="ProtNLM"/>
    </source>
</evidence>
<feature type="region of interest" description="Disordered" evidence="7">
    <location>
        <begin position="1"/>
        <end position="81"/>
    </location>
</feature>
<dbReference type="GO" id="GO:0031514">
    <property type="term" value="C:motile cilium"/>
    <property type="evidence" value="ECO:0007669"/>
    <property type="project" value="TreeGrafter"/>
</dbReference>
<keyword evidence="4" id="KW-0969">Cilium</keyword>
<evidence type="ECO:0000313" key="9">
    <source>
        <dbReference type="Proteomes" id="UP001162131"/>
    </source>
</evidence>
<keyword evidence="6" id="KW-0966">Cell projection</keyword>
<feature type="compositionally biased region" description="Acidic residues" evidence="7">
    <location>
        <begin position="40"/>
        <end position="52"/>
    </location>
</feature>
<dbReference type="GO" id="GO:0042073">
    <property type="term" value="P:intraciliary transport"/>
    <property type="evidence" value="ECO:0007669"/>
    <property type="project" value="InterPro"/>
</dbReference>
<dbReference type="GO" id="GO:0005815">
    <property type="term" value="C:microtubule organizing center"/>
    <property type="evidence" value="ECO:0007669"/>
    <property type="project" value="TreeGrafter"/>
</dbReference>
<comment type="subcellular location">
    <subcellularLocation>
        <location evidence="1">Cytoplasm</location>
        <location evidence="1">Cytoskeleton</location>
        <location evidence="1">Cilium basal body</location>
    </subcellularLocation>
</comment>
<evidence type="ECO:0000256" key="6">
    <source>
        <dbReference type="ARBA" id="ARBA00023273"/>
    </source>
</evidence>
<dbReference type="EMBL" id="CAJZBQ010000005">
    <property type="protein sequence ID" value="CAG9312112.1"/>
    <property type="molecule type" value="Genomic_DNA"/>
</dbReference>
<sequence length="344" mass="38493">MEFESDEESYEEVEDPGMEHGGSNQPGHQADIKDMHYDEAFDVGDSGEEEVESNPSENSPGQQAQGSFHESGGSSGRSNEMMMHPNAFQQKNQENMSEEASEELNIKGAYNPAEYQNLAVSAEVKELFQYIQRYKPQQIELDTKLRPFVPDYIPSVGEVDAFLKIPRPDGAHEDLGLVTLDEPKLNQTDPALLELKLKPLIKRPGTGGAGAAVRSIENADKNPKKITTWISNIADAHRVKPPPTVNYSKNMPDIDTLMDVWPAEVEDAVNALELPGPDLEVDLGTYVRIVCAILDIPVHNLPNNKSLVESLHLLFTLYSNFKSNQHFKQDMEYQNREIINTPQY</sequence>
<accession>A0AAU9IFS1</accession>
<dbReference type="PANTHER" id="PTHR13376">
    <property type="entry name" value="INTRAFLAGELLAR TRANSPORT PROTEIN 46 HOMOLOG"/>
    <property type="match status" value="1"/>
</dbReference>
<evidence type="ECO:0000256" key="3">
    <source>
        <dbReference type="ARBA" id="ARBA00022490"/>
    </source>
</evidence>
<dbReference type="InterPro" id="IPR022088">
    <property type="entry name" value="Intraflagellar_transp_cmplxB"/>
</dbReference>
<evidence type="ECO:0000256" key="5">
    <source>
        <dbReference type="ARBA" id="ARBA00023212"/>
    </source>
</evidence>
<dbReference type="AlphaFoldDB" id="A0AAU9IFS1"/>
<dbReference type="PANTHER" id="PTHR13376:SF0">
    <property type="entry name" value="INTRAFLAGELLAR TRANSPORT PROTEIN 46 HOMOLOG"/>
    <property type="match status" value="1"/>
</dbReference>
<dbReference type="GO" id="GO:0030992">
    <property type="term" value="C:intraciliary transport particle B"/>
    <property type="evidence" value="ECO:0007669"/>
    <property type="project" value="TreeGrafter"/>
</dbReference>
<evidence type="ECO:0000256" key="4">
    <source>
        <dbReference type="ARBA" id="ARBA00023069"/>
    </source>
</evidence>
<dbReference type="GO" id="GO:0060271">
    <property type="term" value="P:cilium assembly"/>
    <property type="evidence" value="ECO:0007669"/>
    <property type="project" value="TreeGrafter"/>
</dbReference>
<proteinExistence type="inferred from homology"/>
<evidence type="ECO:0000256" key="2">
    <source>
        <dbReference type="ARBA" id="ARBA00007700"/>
    </source>
</evidence>
<comment type="caution">
    <text evidence="8">The sequence shown here is derived from an EMBL/GenBank/DDBJ whole genome shotgun (WGS) entry which is preliminary data.</text>
</comment>
<keyword evidence="3" id="KW-0963">Cytoplasm</keyword>
<organism evidence="8 9">
    <name type="scientific">Blepharisma stoltei</name>
    <dbReference type="NCBI Taxonomy" id="1481888"/>
    <lineage>
        <taxon>Eukaryota</taxon>
        <taxon>Sar</taxon>
        <taxon>Alveolata</taxon>
        <taxon>Ciliophora</taxon>
        <taxon>Postciliodesmatophora</taxon>
        <taxon>Heterotrichea</taxon>
        <taxon>Heterotrichida</taxon>
        <taxon>Blepharismidae</taxon>
        <taxon>Blepharisma</taxon>
    </lineage>
</organism>
<dbReference type="Proteomes" id="UP001162131">
    <property type="component" value="Unassembled WGS sequence"/>
</dbReference>
<reference evidence="8" key="1">
    <citation type="submission" date="2021-09" db="EMBL/GenBank/DDBJ databases">
        <authorList>
            <consortium name="AG Swart"/>
            <person name="Singh M."/>
            <person name="Singh A."/>
            <person name="Seah K."/>
            <person name="Emmerich C."/>
        </authorList>
    </citation>
    <scope>NUCLEOTIDE SEQUENCE</scope>
    <source>
        <strain evidence="8">ATCC30299</strain>
    </source>
</reference>
<keyword evidence="9" id="KW-1185">Reference proteome</keyword>
<gene>
    <name evidence="8" type="ORF">BSTOLATCC_MIC5362</name>
</gene>
<keyword evidence="5" id="KW-0206">Cytoskeleton</keyword>
<evidence type="ECO:0000256" key="1">
    <source>
        <dbReference type="ARBA" id="ARBA00004120"/>
    </source>
</evidence>
<protein>
    <recommendedName>
        <fullName evidence="10">Intraflagellar transport protein 46 homolog</fullName>
    </recommendedName>
</protein>
<evidence type="ECO:0000313" key="8">
    <source>
        <dbReference type="EMBL" id="CAG9312112.1"/>
    </source>
</evidence>
<dbReference type="Pfam" id="PF12317">
    <property type="entry name" value="IFT46_B_C"/>
    <property type="match status" value="1"/>
</dbReference>